<keyword evidence="4" id="KW-1185">Reference proteome</keyword>
<protein>
    <recommendedName>
        <fullName evidence="2">14-3-3 domain-containing protein</fullName>
    </recommendedName>
</protein>
<dbReference type="SUPFAM" id="SSF48445">
    <property type="entry name" value="14-3-3 protein"/>
    <property type="match status" value="1"/>
</dbReference>
<dbReference type="Pfam" id="PF00244">
    <property type="entry name" value="14-3-3"/>
    <property type="match status" value="2"/>
</dbReference>
<evidence type="ECO:0000313" key="3">
    <source>
        <dbReference type="EMBL" id="CDW74124.1"/>
    </source>
</evidence>
<dbReference type="InterPro" id="IPR000308">
    <property type="entry name" value="14-3-3"/>
</dbReference>
<organism evidence="3 4">
    <name type="scientific">Stylonychia lemnae</name>
    <name type="common">Ciliate</name>
    <dbReference type="NCBI Taxonomy" id="5949"/>
    <lineage>
        <taxon>Eukaryota</taxon>
        <taxon>Sar</taxon>
        <taxon>Alveolata</taxon>
        <taxon>Ciliophora</taxon>
        <taxon>Intramacronucleata</taxon>
        <taxon>Spirotrichea</taxon>
        <taxon>Stichotrichia</taxon>
        <taxon>Sporadotrichida</taxon>
        <taxon>Oxytrichidae</taxon>
        <taxon>Stylonychinae</taxon>
        <taxon>Stylonychia</taxon>
    </lineage>
</organism>
<reference evidence="3 4" key="1">
    <citation type="submission" date="2014-06" db="EMBL/GenBank/DDBJ databases">
        <authorList>
            <person name="Swart Estienne"/>
        </authorList>
    </citation>
    <scope>NUCLEOTIDE SEQUENCE [LARGE SCALE GENOMIC DNA]</scope>
    <source>
        <strain evidence="3 4">130c</strain>
    </source>
</reference>
<dbReference type="SMART" id="SM00101">
    <property type="entry name" value="14_3_3"/>
    <property type="match status" value="1"/>
</dbReference>
<dbReference type="InterPro" id="IPR036815">
    <property type="entry name" value="14-3-3_dom_sf"/>
</dbReference>
<sequence>MQANPDQHIFMARVAEQAQDYEEMTDQLLQLLAKRGLEITSDERNLLSIAFKNQIAQIYVTLQNVHALMESKDETIASQNKQDNSKTQKIQEKLKEPYIVYGKVQDAGKSPLKRYEMILQDKIYDKCMRVISQINEHVLEKKLDFNDDLNEKTRSGIQQPQVSRKTENLAFFKKLVGDYYTYIAQNVDDERFPEAFQNALNQYDKITELNLPFCHPITQGIALNRALLTYKLACNFKFKDESYYQLSDEIKMFPQSSNIKDKSPVHELRQSILNRAKDEANKSAECLMDKNYFNLSEDDQTDLKIITDTLKENVLVWQTISFPDEYLPLDPKENDSA</sequence>
<dbReference type="AlphaFoldDB" id="A0A077ZW77"/>
<dbReference type="Proteomes" id="UP000039865">
    <property type="component" value="Unassembled WGS sequence"/>
</dbReference>
<dbReference type="PANTHER" id="PTHR18860">
    <property type="entry name" value="14-3-3 PROTEIN"/>
    <property type="match status" value="1"/>
</dbReference>
<evidence type="ECO:0000313" key="4">
    <source>
        <dbReference type="Proteomes" id="UP000039865"/>
    </source>
</evidence>
<proteinExistence type="inferred from homology"/>
<dbReference type="InParanoid" id="A0A077ZW77"/>
<dbReference type="InterPro" id="IPR023410">
    <property type="entry name" value="14-3-3_domain"/>
</dbReference>
<accession>A0A077ZW77</accession>
<name>A0A077ZW77_STYLE</name>
<feature type="domain" description="14-3-3" evidence="2">
    <location>
        <begin position="6"/>
        <end position="267"/>
    </location>
</feature>
<gene>
    <name evidence="3" type="primary">Contig5661.g6063</name>
    <name evidence="3" type="ORF">STYLEM_3118</name>
</gene>
<comment type="similarity">
    <text evidence="1">Belongs to the 14-3-3 family.</text>
</comment>
<evidence type="ECO:0000256" key="1">
    <source>
        <dbReference type="ARBA" id="ARBA00006141"/>
    </source>
</evidence>
<dbReference type="EMBL" id="CCKQ01003020">
    <property type="protein sequence ID" value="CDW74124.1"/>
    <property type="molecule type" value="Genomic_DNA"/>
</dbReference>
<dbReference type="Gene3D" id="1.20.190.20">
    <property type="entry name" value="14-3-3 domain"/>
    <property type="match status" value="1"/>
</dbReference>
<evidence type="ECO:0000259" key="2">
    <source>
        <dbReference type="SMART" id="SM00101"/>
    </source>
</evidence>